<evidence type="ECO:0000259" key="5">
    <source>
        <dbReference type="PROSITE" id="PS50977"/>
    </source>
</evidence>
<proteinExistence type="predicted"/>
<comment type="caution">
    <text evidence="6">The sequence shown here is derived from an EMBL/GenBank/DDBJ whole genome shotgun (WGS) entry which is preliminary data.</text>
</comment>
<dbReference type="SUPFAM" id="SSF48498">
    <property type="entry name" value="Tetracyclin repressor-like, C-terminal domain"/>
    <property type="match status" value="1"/>
</dbReference>
<reference evidence="7" key="1">
    <citation type="journal article" date="2019" name="Int. J. Syst. Evol. Microbiol.">
        <title>The Global Catalogue of Microorganisms (GCM) 10K type strain sequencing project: providing services to taxonomists for standard genome sequencing and annotation.</title>
        <authorList>
            <consortium name="The Broad Institute Genomics Platform"/>
            <consortium name="The Broad Institute Genome Sequencing Center for Infectious Disease"/>
            <person name="Wu L."/>
            <person name="Ma J."/>
        </authorList>
    </citation>
    <scope>NUCLEOTIDE SEQUENCE [LARGE SCALE GENOMIC DNA]</scope>
    <source>
        <strain evidence="7">JCM 16601</strain>
    </source>
</reference>
<dbReference type="EMBL" id="BAAAZC010000019">
    <property type="protein sequence ID" value="GAA3976810.1"/>
    <property type="molecule type" value="Genomic_DNA"/>
</dbReference>
<dbReference type="InterPro" id="IPR011075">
    <property type="entry name" value="TetR_C"/>
</dbReference>
<sequence>MIKFAPLTTGLFLFMARSKDFDESEVLKKAICLFWDKGYNGTSMQDLVDGLGISRSSLYDTFGDKHQLYMKALESYKQSYGSHLCTLTSEAASAKDAIRNLLELVVKDLLNDEQRKGCFMVNAGIELGSHDQEVNRLISDTEDQLEQTFVKVIKQGQQKGEINSVKDPIALARFLNNTVKGMQVSVKSTTDRHFFEDIITTSLTVLTA</sequence>
<dbReference type="Gene3D" id="1.10.10.60">
    <property type="entry name" value="Homeodomain-like"/>
    <property type="match status" value="1"/>
</dbReference>
<evidence type="ECO:0000256" key="3">
    <source>
        <dbReference type="ARBA" id="ARBA00023163"/>
    </source>
</evidence>
<keyword evidence="7" id="KW-1185">Reference proteome</keyword>
<feature type="domain" description="HTH tetR-type" evidence="5">
    <location>
        <begin position="20"/>
        <end position="80"/>
    </location>
</feature>
<dbReference type="InterPro" id="IPR009057">
    <property type="entry name" value="Homeodomain-like_sf"/>
</dbReference>
<evidence type="ECO:0000256" key="2">
    <source>
        <dbReference type="ARBA" id="ARBA00023125"/>
    </source>
</evidence>
<dbReference type="Gene3D" id="1.10.357.10">
    <property type="entry name" value="Tetracycline Repressor, domain 2"/>
    <property type="match status" value="1"/>
</dbReference>
<keyword evidence="1" id="KW-0805">Transcription regulation</keyword>
<dbReference type="Pfam" id="PF16925">
    <property type="entry name" value="TetR_C_13"/>
    <property type="match status" value="1"/>
</dbReference>
<dbReference type="InterPro" id="IPR001647">
    <property type="entry name" value="HTH_TetR"/>
</dbReference>
<keyword evidence="3" id="KW-0804">Transcription</keyword>
<protein>
    <submittedName>
        <fullName evidence="6">TetR/AcrR family transcriptional regulator</fullName>
    </submittedName>
</protein>
<dbReference type="SUPFAM" id="SSF46689">
    <property type="entry name" value="Homeodomain-like"/>
    <property type="match status" value="1"/>
</dbReference>
<dbReference type="PROSITE" id="PS50977">
    <property type="entry name" value="HTH_TETR_2"/>
    <property type="match status" value="1"/>
</dbReference>
<evidence type="ECO:0000256" key="1">
    <source>
        <dbReference type="ARBA" id="ARBA00023015"/>
    </source>
</evidence>
<dbReference type="RefSeq" id="WP_259087214.1">
    <property type="nucleotide sequence ID" value="NZ_BAAAZC010000019.1"/>
</dbReference>
<evidence type="ECO:0000313" key="7">
    <source>
        <dbReference type="Proteomes" id="UP001500742"/>
    </source>
</evidence>
<feature type="DNA-binding region" description="H-T-H motif" evidence="4">
    <location>
        <begin position="43"/>
        <end position="62"/>
    </location>
</feature>
<name>A0ABP7Q5Y3_9SPHI</name>
<accession>A0ABP7Q5Y3</accession>
<dbReference type="InterPro" id="IPR036271">
    <property type="entry name" value="Tet_transcr_reg_TetR-rel_C_sf"/>
</dbReference>
<gene>
    <name evidence="6" type="ORF">GCM10022210_29550</name>
</gene>
<organism evidence="6 7">
    <name type="scientific">Mucilaginibacter dorajii</name>
    <dbReference type="NCBI Taxonomy" id="692994"/>
    <lineage>
        <taxon>Bacteria</taxon>
        <taxon>Pseudomonadati</taxon>
        <taxon>Bacteroidota</taxon>
        <taxon>Sphingobacteriia</taxon>
        <taxon>Sphingobacteriales</taxon>
        <taxon>Sphingobacteriaceae</taxon>
        <taxon>Mucilaginibacter</taxon>
    </lineage>
</organism>
<evidence type="ECO:0000256" key="4">
    <source>
        <dbReference type="PROSITE-ProRule" id="PRU00335"/>
    </source>
</evidence>
<dbReference type="Proteomes" id="UP001500742">
    <property type="component" value="Unassembled WGS sequence"/>
</dbReference>
<dbReference type="Pfam" id="PF00440">
    <property type="entry name" value="TetR_N"/>
    <property type="match status" value="1"/>
</dbReference>
<dbReference type="PANTHER" id="PTHR47506:SF1">
    <property type="entry name" value="HTH-TYPE TRANSCRIPTIONAL REGULATOR YJDC"/>
    <property type="match status" value="1"/>
</dbReference>
<evidence type="ECO:0000313" key="6">
    <source>
        <dbReference type="EMBL" id="GAA3976810.1"/>
    </source>
</evidence>
<keyword evidence="2 4" id="KW-0238">DNA-binding</keyword>
<dbReference type="PANTHER" id="PTHR47506">
    <property type="entry name" value="TRANSCRIPTIONAL REGULATORY PROTEIN"/>
    <property type="match status" value="1"/>
</dbReference>